<dbReference type="InterPro" id="IPR006460">
    <property type="entry name" value="MIZ1-like_pln"/>
</dbReference>
<proteinExistence type="predicted"/>
<name>A0ABD1ILU1_SALDI</name>
<evidence type="ECO:0000256" key="1">
    <source>
        <dbReference type="SAM" id="MobiDB-lite"/>
    </source>
</evidence>
<feature type="region of interest" description="Disordered" evidence="1">
    <location>
        <begin position="48"/>
        <end position="73"/>
    </location>
</feature>
<reference evidence="2 3" key="1">
    <citation type="submission" date="2024-06" db="EMBL/GenBank/DDBJ databases">
        <title>A chromosome level genome sequence of Diviner's sage (Salvia divinorum).</title>
        <authorList>
            <person name="Ford S.A."/>
            <person name="Ro D.-K."/>
            <person name="Ness R.W."/>
            <person name="Phillips M.A."/>
        </authorList>
    </citation>
    <scope>NUCLEOTIDE SEQUENCE [LARGE SCALE GENOMIC DNA]</scope>
    <source>
        <strain evidence="2">SAF-2024a</strain>
        <tissue evidence="2">Leaf</tissue>
    </source>
</reference>
<organism evidence="2 3">
    <name type="scientific">Salvia divinorum</name>
    <name type="common">Maria pastora</name>
    <name type="synonym">Diviner's sage</name>
    <dbReference type="NCBI Taxonomy" id="28513"/>
    <lineage>
        <taxon>Eukaryota</taxon>
        <taxon>Viridiplantae</taxon>
        <taxon>Streptophyta</taxon>
        <taxon>Embryophyta</taxon>
        <taxon>Tracheophyta</taxon>
        <taxon>Spermatophyta</taxon>
        <taxon>Magnoliopsida</taxon>
        <taxon>eudicotyledons</taxon>
        <taxon>Gunneridae</taxon>
        <taxon>Pentapetalae</taxon>
        <taxon>asterids</taxon>
        <taxon>lamiids</taxon>
        <taxon>Lamiales</taxon>
        <taxon>Lamiaceae</taxon>
        <taxon>Nepetoideae</taxon>
        <taxon>Mentheae</taxon>
        <taxon>Salviinae</taxon>
        <taxon>Salvia</taxon>
        <taxon>Salvia subgen. Calosphace</taxon>
    </lineage>
</organism>
<dbReference type="EMBL" id="JBEAFC010000001">
    <property type="protein sequence ID" value="KAL1569668.1"/>
    <property type="molecule type" value="Genomic_DNA"/>
</dbReference>
<evidence type="ECO:0000313" key="3">
    <source>
        <dbReference type="Proteomes" id="UP001567538"/>
    </source>
</evidence>
<feature type="compositionally biased region" description="Basic residues" evidence="1">
    <location>
        <begin position="53"/>
        <end position="62"/>
    </location>
</feature>
<evidence type="ECO:0000313" key="2">
    <source>
        <dbReference type="EMBL" id="KAL1569668.1"/>
    </source>
</evidence>
<comment type="caution">
    <text evidence="2">The sequence shown here is derived from an EMBL/GenBank/DDBJ whole genome shotgun (WGS) entry which is preliminary data.</text>
</comment>
<dbReference type="PANTHER" id="PTHR31276:SF10">
    <property type="entry name" value="PROTEIN MIZU-KUSSEI 1-LIKE"/>
    <property type="match status" value="1"/>
</dbReference>
<protein>
    <submittedName>
        <fullName evidence="2">Protein MIZU-KUSSEI 1-like</fullName>
    </submittedName>
</protein>
<sequence length="226" mass="24784">MIMSYSAAGGVTSVNCEKQVRSWRLLRSMAELLLPTCNCMITQENEPPWHPPPTKHFRHKRSSSASAPTTVSGTLYGQRRGKVTFCIQTNPSSTSPILLLELAIPTNVLAKEMKGGSIRFAFECKTDPGPGAGPLLSMPAWTMYCNGRKLGFAVKRKPSKADVELLEKMQNVVVGAGVASLADDVMYLRGKFERFNASLNSDSFHLVDPDAACNGQELSFYFLRSC</sequence>
<accession>A0ABD1ILU1</accession>
<dbReference type="AlphaFoldDB" id="A0ABD1ILU1"/>
<keyword evidence="3" id="KW-1185">Reference proteome</keyword>
<feature type="compositionally biased region" description="Polar residues" evidence="1">
    <location>
        <begin position="63"/>
        <end position="73"/>
    </location>
</feature>
<dbReference type="Pfam" id="PF04759">
    <property type="entry name" value="DUF617"/>
    <property type="match status" value="1"/>
</dbReference>
<dbReference type="PANTHER" id="PTHR31276">
    <property type="match status" value="1"/>
</dbReference>
<gene>
    <name evidence="2" type="ORF">AAHA92_01120</name>
</gene>
<dbReference type="Proteomes" id="UP001567538">
    <property type="component" value="Unassembled WGS sequence"/>
</dbReference>
<dbReference type="NCBIfam" id="TIGR01570">
    <property type="entry name" value="A_thal_3588"/>
    <property type="match status" value="1"/>
</dbReference>